<evidence type="ECO:0000259" key="1">
    <source>
        <dbReference type="Pfam" id="PF11716"/>
    </source>
</evidence>
<dbReference type="SUPFAM" id="SSF109854">
    <property type="entry name" value="DinB/YfiT-like putative metalloenzymes"/>
    <property type="match status" value="1"/>
</dbReference>
<organism evidence="2 3">
    <name type="scientific">Streptoalloteichus hindustanus</name>
    <dbReference type="NCBI Taxonomy" id="2017"/>
    <lineage>
        <taxon>Bacteria</taxon>
        <taxon>Bacillati</taxon>
        <taxon>Actinomycetota</taxon>
        <taxon>Actinomycetes</taxon>
        <taxon>Pseudonocardiales</taxon>
        <taxon>Pseudonocardiaceae</taxon>
        <taxon>Streptoalloteichus</taxon>
    </lineage>
</organism>
<dbReference type="InterPro" id="IPR034660">
    <property type="entry name" value="DinB/YfiT-like"/>
</dbReference>
<dbReference type="AlphaFoldDB" id="A0A1M5IFM6"/>
<dbReference type="PANTHER" id="PTHR40758:SF1">
    <property type="entry name" value="CONSERVED PROTEIN"/>
    <property type="match status" value="1"/>
</dbReference>
<dbReference type="GO" id="GO:0005886">
    <property type="term" value="C:plasma membrane"/>
    <property type="evidence" value="ECO:0007669"/>
    <property type="project" value="TreeGrafter"/>
</dbReference>
<proteinExistence type="predicted"/>
<dbReference type="NCBIfam" id="TIGR03083">
    <property type="entry name" value="maleylpyruvate isomerase family mycothiol-dependent enzyme"/>
    <property type="match status" value="1"/>
</dbReference>
<dbReference type="RefSeq" id="WP_073486695.1">
    <property type="nucleotide sequence ID" value="NZ_FQVN01000007.1"/>
</dbReference>
<dbReference type="OrthoDB" id="3671213at2"/>
<gene>
    <name evidence="2" type="ORF">SAMN05444320_107245</name>
</gene>
<dbReference type="EMBL" id="FQVN01000007">
    <property type="protein sequence ID" value="SHG26603.1"/>
    <property type="molecule type" value="Genomic_DNA"/>
</dbReference>
<evidence type="ECO:0000313" key="2">
    <source>
        <dbReference type="EMBL" id="SHG26603.1"/>
    </source>
</evidence>
<evidence type="ECO:0000313" key="3">
    <source>
        <dbReference type="Proteomes" id="UP000184501"/>
    </source>
</evidence>
<protein>
    <submittedName>
        <fullName evidence="2">TIGR03083 family protein</fullName>
    </submittedName>
</protein>
<sequence length="245" mass="26235">MDVARLVEGLRQHTGGFAEAVAGADPNVRVPTCPEWPLRVLVGHIGQAHRWAAGIVRSGPTPVPDPFDAEPGSPGEWSDWLREGATGLAEAVLAAGESPVWTFFGPGPATFWLRRMLHDTVVHHADAALATGSAFEVAPDIAVDAISEWLELLSDPITPTMKPSFAALRGTGQTLQLRPDAGPGWLITRSPDGVRWARATDTADVTLAGPVRDLLLVLTRRLPADQVRITGDRDLVDHWLAHTAA</sequence>
<dbReference type="GO" id="GO:0046872">
    <property type="term" value="F:metal ion binding"/>
    <property type="evidence" value="ECO:0007669"/>
    <property type="project" value="InterPro"/>
</dbReference>
<dbReference type="STRING" id="2017.SAMN05444320_107245"/>
<accession>A0A1M5IFM6</accession>
<name>A0A1M5IFM6_STRHI</name>
<dbReference type="Proteomes" id="UP000184501">
    <property type="component" value="Unassembled WGS sequence"/>
</dbReference>
<dbReference type="InterPro" id="IPR024344">
    <property type="entry name" value="MDMPI_metal-binding"/>
</dbReference>
<feature type="domain" description="Mycothiol-dependent maleylpyruvate isomerase metal-binding" evidence="1">
    <location>
        <begin position="12"/>
        <end position="128"/>
    </location>
</feature>
<keyword evidence="3" id="KW-1185">Reference proteome</keyword>
<dbReference type="PANTHER" id="PTHR40758">
    <property type="entry name" value="CONSERVED PROTEIN"/>
    <property type="match status" value="1"/>
</dbReference>
<dbReference type="InterPro" id="IPR017517">
    <property type="entry name" value="Maleyloyr_isom"/>
</dbReference>
<reference evidence="2 3" key="1">
    <citation type="submission" date="2016-11" db="EMBL/GenBank/DDBJ databases">
        <authorList>
            <person name="Jaros S."/>
            <person name="Januszkiewicz K."/>
            <person name="Wedrychowicz H."/>
        </authorList>
    </citation>
    <scope>NUCLEOTIDE SEQUENCE [LARGE SCALE GENOMIC DNA]</scope>
    <source>
        <strain evidence="2 3">DSM 44523</strain>
    </source>
</reference>
<dbReference type="Pfam" id="PF11716">
    <property type="entry name" value="MDMPI_N"/>
    <property type="match status" value="1"/>
</dbReference>
<dbReference type="Gene3D" id="1.20.120.450">
    <property type="entry name" value="dinb family like domain"/>
    <property type="match status" value="1"/>
</dbReference>